<proteinExistence type="inferred from homology"/>
<dbReference type="Pfam" id="PF00589">
    <property type="entry name" value="Phage_integrase"/>
    <property type="match status" value="1"/>
</dbReference>
<dbReference type="InterPro" id="IPR010998">
    <property type="entry name" value="Integrase_recombinase_N"/>
</dbReference>
<dbReference type="PROSITE" id="PS51898">
    <property type="entry name" value="TYR_RECOMBINASE"/>
    <property type="match status" value="1"/>
</dbReference>
<reference evidence="8 9" key="1">
    <citation type="journal article" date="2011" name="Stand. Genomic Sci.">
        <title>Complete genome sequence of Allochromatium vinosum DSM 180(T).</title>
        <authorList>
            <person name="Weissgerber T."/>
            <person name="Zigann R."/>
            <person name="Bruce D."/>
            <person name="Chang Y.J."/>
            <person name="Detter J.C."/>
            <person name="Han C."/>
            <person name="Hauser L."/>
            <person name="Jeffries C.D."/>
            <person name="Land M."/>
            <person name="Munk A.C."/>
            <person name="Tapia R."/>
            <person name="Dahl C."/>
        </authorList>
    </citation>
    <scope>NUCLEOTIDE SEQUENCE [LARGE SCALE GENOMIC DNA]</scope>
    <source>
        <strain evidence="9">ATCC 17899 / DSM 180 / NBRC 103801 / NCIMB 10441 / D</strain>
    </source>
</reference>
<dbReference type="GO" id="GO:0003677">
    <property type="term" value="F:DNA binding"/>
    <property type="evidence" value="ECO:0007669"/>
    <property type="project" value="UniProtKB-UniRule"/>
</dbReference>
<dbReference type="GO" id="GO:0006310">
    <property type="term" value="P:DNA recombination"/>
    <property type="evidence" value="ECO:0007669"/>
    <property type="project" value="UniProtKB-KW"/>
</dbReference>
<evidence type="ECO:0000313" key="9">
    <source>
        <dbReference type="Proteomes" id="UP000001441"/>
    </source>
</evidence>
<dbReference type="KEGG" id="alv:Alvin_0891"/>
<keyword evidence="9" id="KW-1185">Reference proteome</keyword>
<evidence type="ECO:0000259" key="6">
    <source>
        <dbReference type="PROSITE" id="PS51898"/>
    </source>
</evidence>
<dbReference type="GO" id="GO:0015074">
    <property type="term" value="P:DNA integration"/>
    <property type="evidence" value="ECO:0007669"/>
    <property type="project" value="UniProtKB-KW"/>
</dbReference>
<dbReference type="InterPro" id="IPR002104">
    <property type="entry name" value="Integrase_catalytic"/>
</dbReference>
<evidence type="ECO:0000256" key="5">
    <source>
        <dbReference type="PROSITE-ProRule" id="PRU01248"/>
    </source>
</evidence>
<dbReference type="CDD" id="cd00796">
    <property type="entry name" value="INT_Rci_Hp1_C"/>
    <property type="match status" value="1"/>
</dbReference>
<evidence type="ECO:0000256" key="1">
    <source>
        <dbReference type="ARBA" id="ARBA00008857"/>
    </source>
</evidence>
<evidence type="ECO:0000256" key="4">
    <source>
        <dbReference type="ARBA" id="ARBA00023172"/>
    </source>
</evidence>
<dbReference type="EMBL" id="CP001896">
    <property type="protein sequence ID" value="ADC61837.1"/>
    <property type="molecule type" value="Genomic_DNA"/>
</dbReference>
<dbReference type="STRING" id="572477.Alvin_0891"/>
<dbReference type="eggNOG" id="COG0582">
    <property type="taxonomic scope" value="Bacteria"/>
</dbReference>
<name>D3RR09_ALLVD</name>
<dbReference type="InterPro" id="IPR050090">
    <property type="entry name" value="Tyrosine_recombinase_XerCD"/>
</dbReference>
<comment type="similarity">
    <text evidence="1">Belongs to the 'phage' integrase family.</text>
</comment>
<dbReference type="InterPro" id="IPR044068">
    <property type="entry name" value="CB"/>
</dbReference>
<keyword evidence="3 5" id="KW-0238">DNA-binding</keyword>
<dbReference type="Gene3D" id="1.10.443.10">
    <property type="entry name" value="Intergrase catalytic core"/>
    <property type="match status" value="1"/>
</dbReference>
<keyword evidence="4" id="KW-0233">DNA recombination</keyword>
<gene>
    <name evidence="8" type="ordered locus">Alvin_0891</name>
</gene>
<evidence type="ECO:0000256" key="2">
    <source>
        <dbReference type="ARBA" id="ARBA00022908"/>
    </source>
</evidence>
<dbReference type="PANTHER" id="PTHR30349:SF64">
    <property type="entry name" value="PROPHAGE INTEGRASE INTD-RELATED"/>
    <property type="match status" value="1"/>
</dbReference>
<protein>
    <submittedName>
        <fullName evidence="8">Integrase family protein</fullName>
    </submittedName>
</protein>
<dbReference type="HOGENOM" id="CLU_027562_17_7_6"/>
<dbReference type="OrthoDB" id="5567253at2"/>
<accession>D3RR09</accession>
<dbReference type="AlphaFoldDB" id="D3RR09"/>
<dbReference type="Gene3D" id="1.10.150.130">
    <property type="match status" value="1"/>
</dbReference>
<dbReference type="PROSITE" id="PS51900">
    <property type="entry name" value="CB"/>
    <property type="match status" value="1"/>
</dbReference>
<evidence type="ECO:0000259" key="7">
    <source>
        <dbReference type="PROSITE" id="PS51900"/>
    </source>
</evidence>
<dbReference type="PANTHER" id="PTHR30349">
    <property type="entry name" value="PHAGE INTEGRASE-RELATED"/>
    <property type="match status" value="1"/>
</dbReference>
<feature type="domain" description="Core-binding (CB)" evidence="7">
    <location>
        <begin position="63"/>
        <end position="143"/>
    </location>
</feature>
<dbReference type="Proteomes" id="UP000001441">
    <property type="component" value="Chromosome"/>
</dbReference>
<dbReference type="InterPro" id="IPR013762">
    <property type="entry name" value="Integrase-like_cat_sf"/>
</dbReference>
<evidence type="ECO:0000256" key="3">
    <source>
        <dbReference type="ARBA" id="ARBA00023125"/>
    </source>
</evidence>
<dbReference type="SUPFAM" id="SSF56349">
    <property type="entry name" value="DNA breaking-rejoining enzymes"/>
    <property type="match status" value="1"/>
</dbReference>
<evidence type="ECO:0000313" key="8">
    <source>
        <dbReference type="EMBL" id="ADC61837.1"/>
    </source>
</evidence>
<sequence length="361" mass="40007">MATITKLQRPSGTVYKARVRLIGQDGETSRTFKTRTAAERWARKFEAAALEDRAGLIMEGQKHTLKDAIKRYRTEILPDHTATTRPTYAQRLDYWCAELGHLRLSDVTPAKIAGCRDELLTSKAPATVHGYLAVLASVLTTCVKRWHWVKESPMAHVDKPSVANGRTRFLSQDELSRLLEACRASESPDLYLAVVLAITTGARRGELLGLRWRDVDLVKDVLYLRVDNETTTKGGVRAVRIASQVKPILEARQAGYRRGKVADITGAALVFPSRVSTRQPVDLRTPFRTALRRAGIEGFRWHDLRHSAASFMAAHGASLVEIGAVLGHRSAQTTKRYAHLAEQAAHELVQGTADKVLGGME</sequence>
<feature type="domain" description="Tyr recombinase" evidence="6">
    <location>
        <begin position="165"/>
        <end position="350"/>
    </location>
</feature>
<dbReference type="InterPro" id="IPR011010">
    <property type="entry name" value="DNA_brk_join_enz"/>
</dbReference>
<organism evidence="8 9">
    <name type="scientific">Allochromatium vinosum (strain ATCC 17899 / DSM 180 / NBRC 103801 / NCIMB 10441 / D)</name>
    <name type="common">Chromatium vinosum</name>
    <dbReference type="NCBI Taxonomy" id="572477"/>
    <lineage>
        <taxon>Bacteria</taxon>
        <taxon>Pseudomonadati</taxon>
        <taxon>Pseudomonadota</taxon>
        <taxon>Gammaproteobacteria</taxon>
        <taxon>Chromatiales</taxon>
        <taxon>Chromatiaceae</taxon>
        <taxon>Allochromatium</taxon>
    </lineage>
</organism>
<dbReference type="RefSeq" id="WP_012970113.1">
    <property type="nucleotide sequence ID" value="NC_013851.1"/>
</dbReference>
<keyword evidence="2" id="KW-0229">DNA integration</keyword>